<evidence type="ECO:0000313" key="1">
    <source>
        <dbReference type="EMBL" id="KZV35574.1"/>
    </source>
</evidence>
<reference evidence="1 2" key="1">
    <citation type="journal article" date="2015" name="Proc. Natl. Acad. Sci. U.S.A.">
        <title>The resurrection genome of Boea hygrometrica: A blueprint for survival of dehydration.</title>
        <authorList>
            <person name="Xiao L."/>
            <person name="Yang G."/>
            <person name="Zhang L."/>
            <person name="Yang X."/>
            <person name="Zhao S."/>
            <person name="Ji Z."/>
            <person name="Zhou Q."/>
            <person name="Hu M."/>
            <person name="Wang Y."/>
            <person name="Chen M."/>
            <person name="Xu Y."/>
            <person name="Jin H."/>
            <person name="Xiao X."/>
            <person name="Hu G."/>
            <person name="Bao F."/>
            <person name="Hu Y."/>
            <person name="Wan P."/>
            <person name="Li L."/>
            <person name="Deng X."/>
            <person name="Kuang T."/>
            <person name="Xiang C."/>
            <person name="Zhu J.K."/>
            <person name="Oliver M.J."/>
            <person name="He Y."/>
        </authorList>
    </citation>
    <scope>NUCLEOTIDE SEQUENCE [LARGE SCALE GENOMIC DNA]</scope>
    <source>
        <strain evidence="2">cv. XS01</strain>
    </source>
</reference>
<dbReference type="Proteomes" id="UP000250235">
    <property type="component" value="Unassembled WGS sequence"/>
</dbReference>
<gene>
    <name evidence="1" type="ORF">F511_27864</name>
</gene>
<evidence type="ECO:0000313" key="2">
    <source>
        <dbReference type="Proteomes" id="UP000250235"/>
    </source>
</evidence>
<keyword evidence="2" id="KW-1185">Reference proteome</keyword>
<dbReference type="AlphaFoldDB" id="A0A2Z7BML3"/>
<organism evidence="1 2">
    <name type="scientific">Dorcoceras hygrometricum</name>
    <dbReference type="NCBI Taxonomy" id="472368"/>
    <lineage>
        <taxon>Eukaryota</taxon>
        <taxon>Viridiplantae</taxon>
        <taxon>Streptophyta</taxon>
        <taxon>Embryophyta</taxon>
        <taxon>Tracheophyta</taxon>
        <taxon>Spermatophyta</taxon>
        <taxon>Magnoliopsida</taxon>
        <taxon>eudicotyledons</taxon>
        <taxon>Gunneridae</taxon>
        <taxon>Pentapetalae</taxon>
        <taxon>asterids</taxon>
        <taxon>lamiids</taxon>
        <taxon>Lamiales</taxon>
        <taxon>Gesneriaceae</taxon>
        <taxon>Didymocarpoideae</taxon>
        <taxon>Trichosporeae</taxon>
        <taxon>Loxocarpinae</taxon>
        <taxon>Dorcoceras</taxon>
    </lineage>
</organism>
<accession>A0A2Z7BML3</accession>
<name>A0A2Z7BML3_9LAMI</name>
<proteinExistence type="predicted"/>
<sequence>MKIVKRDFGGLNEGIWLKSGFDQQINNIAVESCSLGRFGGSSTGLMRKYASWFRCEEKIDSDVGQKIDSAVESDVEDKSS</sequence>
<dbReference type="EMBL" id="KV004543">
    <property type="protein sequence ID" value="KZV35574.1"/>
    <property type="molecule type" value="Genomic_DNA"/>
</dbReference>
<protein>
    <submittedName>
        <fullName evidence="1">Uncharacterized protein</fullName>
    </submittedName>
</protein>